<dbReference type="EMBL" id="JAKZEL010000003">
    <property type="protein sequence ID" value="KAI4545168.1"/>
    <property type="molecule type" value="Genomic_DNA"/>
</dbReference>
<dbReference type="Pfam" id="PF05210">
    <property type="entry name" value="Sprouty"/>
    <property type="match status" value="1"/>
</dbReference>
<dbReference type="InterPro" id="IPR010908">
    <property type="entry name" value="Longin_dom"/>
</dbReference>
<dbReference type="PANTHER" id="PTHR12365:SF9">
    <property type="entry name" value="PROTEIN SPROUTY HOMOLOG 3"/>
    <property type="match status" value="1"/>
</dbReference>
<dbReference type="GO" id="GO:0016020">
    <property type="term" value="C:membrane"/>
    <property type="evidence" value="ECO:0007669"/>
    <property type="project" value="UniProtKB-SubCell"/>
</dbReference>
<evidence type="ECO:0000256" key="2">
    <source>
        <dbReference type="ARBA" id="ARBA00008025"/>
    </source>
</evidence>
<keyword evidence="5" id="KW-0472">Membrane</keyword>
<dbReference type="FunFam" id="3.30.450.50:FF:000006">
    <property type="entry name" value="Vesicle-associated membrane protein 7"/>
    <property type="match status" value="1"/>
</dbReference>
<keyword evidence="9" id="KW-1185">Reference proteome</keyword>
<reference evidence="8" key="1">
    <citation type="submission" date="2022-03" db="EMBL/GenBank/DDBJ databases">
        <title>Genomic analyses of argali, domestic sheep and their hybrids provide insights into chromosomal evolution, heterosis and genetic basis of agronomic traits.</title>
        <authorList>
            <person name="Li M."/>
        </authorList>
    </citation>
    <scope>NUCLEOTIDE SEQUENCE</scope>
    <source>
        <strain evidence="8">CAU-MHL-2022a</strain>
        <tissue evidence="8">Skin</tissue>
    </source>
</reference>
<evidence type="ECO:0000256" key="5">
    <source>
        <dbReference type="ARBA" id="ARBA00023136"/>
    </source>
</evidence>
<sequence>MDAAVTEDFQQILPIEQLRSTHASNDYVDRPPVPCKQALSSPSLIVQTHKSDWSLATMPTALPRSLSQCHQLQPLPQHLSQSSIASSMSHSTTASDQRLLASITPSPSGQSIIRTQPGTGAHPKADGALKGEAEQSAMHPSEHLFICEECGRCKCVLCTAARPLPACWLCNQRCLCSAESLLDYGTCLCCVKGLFYHCSTDDEDNCADEPCSCGPGSCFVRWAAMSLISLFLPCLCCYLPTRGCLHLCQQGYDSLRRPGCRLPWSILSWMDGWMLIEAMAILFAVVARGTTILAKHAWCGGNFLEVTEQILAKIPSENNKLTYSHGNYLFHYICQDRIVYLCITDDDFERSRAFNFLNEIKKRFQTTYGSRAQTALPYAMNSEFSSVLAAQLKHHSENKGLDKVMETQAQVDELKGIMVRNIVCHLQNNQQKSCPSHVHEESQAHYHHHHHISCIHLYYCITSLRWIYMAKLCEEIKRLSLTKDIRDQGVKSNPCNSGLLILRDGVCQSLQLASFSLFFEILFHASRFIFVLSTCLF</sequence>
<name>A0AAD4UFD7_OVIAM</name>
<evidence type="ECO:0000259" key="7">
    <source>
        <dbReference type="PROSITE" id="PS50859"/>
    </source>
</evidence>
<dbReference type="SMART" id="SM01270">
    <property type="entry name" value="Longin"/>
    <property type="match status" value="1"/>
</dbReference>
<proteinExistence type="inferred from homology"/>
<dbReference type="GO" id="GO:0046580">
    <property type="term" value="P:negative regulation of Ras protein signal transduction"/>
    <property type="evidence" value="ECO:0007669"/>
    <property type="project" value="TreeGrafter"/>
</dbReference>
<dbReference type="PANTHER" id="PTHR12365">
    <property type="entry name" value="SPROUTY"/>
    <property type="match status" value="1"/>
</dbReference>
<dbReference type="InterPro" id="IPR051192">
    <property type="entry name" value="Sprouty_domain"/>
</dbReference>
<dbReference type="SUPFAM" id="SSF64356">
    <property type="entry name" value="SNARE-like"/>
    <property type="match status" value="1"/>
</dbReference>
<dbReference type="GO" id="GO:0048513">
    <property type="term" value="P:animal organ development"/>
    <property type="evidence" value="ECO:0007669"/>
    <property type="project" value="TreeGrafter"/>
</dbReference>
<dbReference type="Proteomes" id="UP001214576">
    <property type="component" value="Unassembled WGS sequence"/>
</dbReference>
<dbReference type="Gene3D" id="3.30.450.50">
    <property type="entry name" value="Longin domain"/>
    <property type="match status" value="1"/>
</dbReference>
<evidence type="ECO:0000256" key="1">
    <source>
        <dbReference type="ARBA" id="ARBA00004370"/>
    </source>
</evidence>
<feature type="compositionally biased region" description="Basic and acidic residues" evidence="6">
    <location>
        <begin position="123"/>
        <end position="133"/>
    </location>
</feature>
<dbReference type="InterPro" id="IPR007875">
    <property type="entry name" value="Sprouty"/>
</dbReference>
<evidence type="ECO:0000256" key="4">
    <source>
        <dbReference type="ARBA" id="ARBA00022927"/>
    </source>
</evidence>
<dbReference type="GO" id="GO:0005829">
    <property type="term" value="C:cytosol"/>
    <property type="evidence" value="ECO:0007669"/>
    <property type="project" value="TreeGrafter"/>
</dbReference>
<dbReference type="PROSITE" id="PS51227">
    <property type="entry name" value="SPR"/>
    <property type="match status" value="1"/>
</dbReference>
<comment type="caution">
    <text evidence="8">The sequence shown here is derived from an EMBL/GenBank/DDBJ whole genome shotgun (WGS) entry which is preliminary data.</text>
</comment>
<feature type="region of interest" description="Disordered" evidence="6">
    <location>
        <begin position="103"/>
        <end position="133"/>
    </location>
</feature>
<evidence type="ECO:0000256" key="6">
    <source>
        <dbReference type="SAM" id="MobiDB-lite"/>
    </source>
</evidence>
<feature type="domain" description="Longin" evidence="7">
    <location>
        <begin position="285"/>
        <end position="388"/>
    </location>
</feature>
<accession>A0AAD4UFD7</accession>
<keyword evidence="4" id="KW-0813">Transport</keyword>
<dbReference type="Pfam" id="PF13774">
    <property type="entry name" value="Longin"/>
    <property type="match status" value="1"/>
</dbReference>
<comment type="similarity">
    <text evidence="2">Belongs to the synaptobrevin family.</text>
</comment>
<gene>
    <name evidence="8" type="ORF">MG293_005434</name>
</gene>
<organism evidence="8 9">
    <name type="scientific">Ovis ammon polii</name>
    <dbReference type="NCBI Taxonomy" id="230172"/>
    <lineage>
        <taxon>Eukaryota</taxon>
        <taxon>Metazoa</taxon>
        <taxon>Chordata</taxon>
        <taxon>Craniata</taxon>
        <taxon>Vertebrata</taxon>
        <taxon>Euteleostomi</taxon>
        <taxon>Mammalia</taxon>
        <taxon>Eutheria</taxon>
        <taxon>Laurasiatheria</taxon>
        <taxon>Artiodactyla</taxon>
        <taxon>Ruminantia</taxon>
        <taxon>Pecora</taxon>
        <taxon>Bovidae</taxon>
        <taxon>Caprinae</taxon>
        <taxon>Ovis</taxon>
    </lineage>
</organism>
<comment type="subcellular location">
    <subcellularLocation>
        <location evidence="1">Membrane</location>
    </subcellularLocation>
</comment>
<feature type="compositionally biased region" description="Polar residues" evidence="6">
    <location>
        <begin position="103"/>
        <end position="118"/>
    </location>
</feature>
<dbReference type="InterPro" id="IPR011012">
    <property type="entry name" value="Longin-like_dom_sf"/>
</dbReference>
<keyword evidence="4" id="KW-0653">Protein transport</keyword>
<dbReference type="AlphaFoldDB" id="A0AAD4UFD7"/>
<dbReference type="GO" id="GO:0015031">
    <property type="term" value="P:protein transport"/>
    <property type="evidence" value="ECO:0007669"/>
    <property type="project" value="UniProtKB-KW"/>
</dbReference>
<protein>
    <recommendedName>
        <fullName evidence="7">Longin domain-containing protein</fullName>
    </recommendedName>
</protein>
<dbReference type="CDD" id="cd14824">
    <property type="entry name" value="Longin"/>
    <property type="match status" value="1"/>
</dbReference>
<evidence type="ECO:0000256" key="3">
    <source>
        <dbReference type="ARBA" id="ARBA00010964"/>
    </source>
</evidence>
<evidence type="ECO:0000313" key="9">
    <source>
        <dbReference type="Proteomes" id="UP001214576"/>
    </source>
</evidence>
<dbReference type="GO" id="GO:0040037">
    <property type="term" value="P:negative regulation of fibroblast growth factor receptor signaling pathway"/>
    <property type="evidence" value="ECO:0007669"/>
    <property type="project" value="TreeGrafter"/>
</dbReference>
<dbReference type="PROSITE" id="PS50859">
    <property type="entry name" value="LONGIN"/>
    <property type="match status" value="1"/>
</dbReference>
<comment type="similarity">
    <text evidence="3">Belongs to the sprouty family.</text>
</comment>
<evidence type="ECO:0000313" key="8">
    <source>
        <dbReference type="EMBL" id="KAI4545168.1"/>
    </source>
</evidence>